<evidence type="ECO:0000313" key="2">
    <source>
        <dbReference type="Proteomes" id="UP000663828"/>
    </source>
</evidence>
<name>A0A816HZA1_ADIRI</name>
<sequence length="107" mass="12508">TKTSIQLKTILNPTQSQYVELEQRYFQTFSCSCSSISMPYSTIITIQPEYHQICSSFWISTEWVNYILQSKPSTVSIYNYDYRMHVPRQLSALAMFCQQAKQTINEA</sequence>
<evidence type="ECO:0000313" key="1">
    <source>
        <dbReference type="EMBL" id="CAF1691975.1"/>
    </source>
</evidence>
<accession>A0A816HZA1</accession>
<keyword evidence="2" id="KW-1185">Reference proteome</keyword>
<gene>
    <name evidence="1" type="ORF">XAT740_LOCUS64441</name>
</gene>
<dbReference type="AlphaFoldDB" id="A0A816HZA1"/>
<dbReference type="Proteomes" id="UP000663828">
    <property type="component" value="Unassembled WGS sequence"/>
</dbReference>
<feature type="non-terminal residue" evidence="1">
    <location>
        <position position="107"/>
    </location>
</feature>
<protein>
    <submittedName>
        <fullName evidence="1">Uncharacterized protein</fullName>
    </submittedName>
</protein>
<comment type="caution">
    <text evidence="1">The sequence shown here is derived from an EMBL/GenBank/DDBJ whole genome shotgun (WGS) entry which is preliminary data.</text>
</comment>
<proteinExistence type="predicted"/>
<reference evidence="1" key="1">
    <citation type="submission" date="2021-02" db="EMBL/GenBank/DDBJ databases">
        <authorList>
            <person name="Nowell W R."/>
        </authorList>
    </citation>
    <scope>NUCLEOTIDE SEQUENCE</scope>
</reference>
<feature type="non-terminal residue" evidence="1">
    <location>
        <position position="1"/>
    </location>
</feature>
<organism evidence="1 2">
    <name type="scientific">Adineta ricciae</name>
    <name type="common">Rotifer</name>
    <dbReference type="NCBI Taxonomy" id="249248"/>
    <lineage>
        <taxon>Eukaryota</taxon>
        <taxon>Metazoa</taxon>
        <taxon>Spiralia</taxon>
        <taxon>Gnathifera</taxon>
        <taxon>Rotifera</taxon>
        <taxon>Eurotatoria</taxon>
        <taxon>Bdelloidea</taxon>
        <taxon>Adinetida</taxon>
        <taxon>Adinetidae</taxon>
        <taxon>Adineta</taxon>
    </lineage>
</organism>
<dbReference type="EMBL" id="CAJNOR010022376">
    <property type="protein sequence ID" value="CAF1691975.1"/>
    <property type="molecule type" value="Genomic_DNA"/>
</dbReference>